<comment type="caution">
    <text evidence="5">The sequence shown here is derived from an EMBL/GenBank/DDBJ whole genome shotgun (WGS) entry which is preliminary data.</text>
</comment>
<accession>A0AAV0VYW7</accession>
<reference evidence="5 6" key="1">
    <citation type="submission" date="2023-01" db="EMBL/GenBank/DDBJ databases">
        <authorList>
            <person name="Whitehead M."/>
        </authorList>
    </citation>
    <scope>NUCLEOTIDE SEQUENCE [LARGE SCALE GENOMIC DNA]</scope>
</reference>
<organism evidence="5 6">
    <name type="scientific">Macrosiphum euphorbiae</name>
    <name type="common">potato aphid</name>
    <dbReference type="NCBI Taxonomy" id="13131"/>
    <lineage>
        <taxon>Eukaryota</taxon>
        <taxon>Metazoa</taxon>
        <taxon>Ecdysozoa</taxon>
        <taxon>Arthropoda</taxon>
        <taxon>Hexapoda</taxon>
        <taxon>Insecta</taxon>
        <taxon>Pterygota</taxon>
        <taxon>Neoptera</taxon>
        <taxon>Paraneoptera</taxon>
        <taxon>Hemiptera</taxon>
        <taxon>Sternorrhyncha</taxon>
        <taxon>Aphidomorpha</taxon>
        <taxon>Aphidoidea</taxon>
        <taxon>Aphididae</taxon>
        <taxon>Macrosiphini</taxon>
        <taxon>Macrosiphum</taxon>
    </lineage>
</organism>
<sequence>MNEENTDTKPKDLDLWMIRPCEMYNTEYGECTSISSRLHQMFVHGSTIDCNHWHADYTNCLKWKNDKNIQAAETLVNSEKKKRNNRWKSYYANNVWENRTSPPENWNEPLPDYIAKRRQNSTLKDTFDECNAEIDNKSFCSIM</sequence>
<proteinExistence type="inferred from homology"/>
<dbReference type="EMBL" id="CARXXK010000001">
    <property type="protein sequence ID" value="CAI6346861.1"/>
    <property type="molecule type" value="Genomic_DNA"/>
</dbReference>
<name>A0AAV0VYW7_9HEMI</name>
<keyword evidence="6" id="KW-1185">Reference proteome</keyword>
<comment type="subcellular location">
    <subcellularLocation>
        <location evidence="2">Synaptic cleft</location>
    </subcellularLocation>
</comment>
<evidence type="ECO:0000256" key="2">
    <source>
        <dbReference type="ARBA" id="ARBA00043942"/>
    </source>
</evidence>
<dbReference type="PANTHER" id="PTHR28052:SF1">
    <property type="entry name" value="UPF0545 PROTEIN C22ORF39"/>
    <property type="match status" value="1"/>
</dbReference>
<gene>
    <name evidence="5" type="ORF">MEUPH1_LOCUS3722</name>
</gene>
<dbReference type="GO" id="GO:0043083">
    <property type="term" value="C:synaptic cleft"/>
    <property type="evidence" value="ECO:0007669"/>
    <property type="project" value="UniProtKB-SubCell"/>
</dbReference>
<protein>
    <recommendedName>
        <fullName evidence="3">Synaptic plasticity regulator PANTS</fullName>
    </recommendedName>
    <alternativeName>
        <fullName evidence="4">Plasticity-associated neural transcript short</fullName>
    </alternativeName>
</protein>
<dbReference type="InterPro" id="IPR021475">
    <property type="entry name" value="Pants/Emi1-like"/>
</dbReference>
<evidence type="ECO:0000313" key="6">
    <source>
        <dbReference type="Proteomes" id="UP001160148"/>
    </source>
</evidence>
<dbReference type="PANTHER" id="PTHR28052">
    <property type="entry name" value="UPF0545 PROTEIN C22ORF39"/>
    <property type="match status" value="1"/>
</dbReference>
<dbReference type="Pfam" id="PF11326">
    <property type="entry name" value="PANTS-like"/>
    <property type="match status" value="1"/>
</dbReference>
<evidence type="ECO:0000256" key="3">
    <source>
        <dbReference type="ARBA" id="ARBA00044072"/>
    </source>
</evidence>
<comment type="similarity">
    <text evidence="1">Belongs to the UPF0545 family.</text>
</comment>
<dbReference type="Proteomes" id="UP001160148">
    <property type="component" value="Unassembled WGS sequence"/>
</dbReference>
<dbReference type="AlphaFoldDB" id="A0AAV0VYW7"/>
<evidence type="ECO:0000256" key="4">
    <source>
        <dbReference type="ARBA" id="ARBA00044235"/>
    </source>
</evidence>
<evidence type="ECO:0000256" key="1">
    <source>
        <dbReference type="ARBA" id="ARBA00006412"/>
    </source>
</evidence>
<evidence type="ECO:0000313" key="5">
    <source>
        <dbReference type="EMBL" id="CAI6346861.1"/>
    </source>
</evidence>